<name>A0ACC5X2E1_PANGG</name>
<comment type="caution">
    <text evidence="1">The sequence shown here is derived from an EMBL/GenBank/DDBJ whole genome shotgun (WGS) entry which is preliminary data.</text>
</comment>
<evidence type="ECO:0000313" key="2">
    <source>
        <dbReference type="Proteomes" id="UP000829447"/>
    </source>
</evidence>
<reference evidence="1 2" key="1">
    <citation type="journal article" date="2022" name="bioRxiv">
        <title>An ancient truncated duplication of the anti-Mullerian hormone receptor type 2 gene is a potential conserved master sex determinant in the Pangasiidae catfish family.</title>
        <authorList>
            <person name="Wen M."/>
            <person name="Pan Q."/>
            <person name="Jouanno E."/>
            <person name="Montfort J."/>
            <person name="Zahm M."/>
            <person name="Cabau C."/>
            <person name="Klopp C."/>
            <person name="Iampietro C."/>
            <person name="Roques C."/>
            <person name="Bouchez O."/>
            <person name="Castinel A."/>
            <person name="Donnadieu C."/>
            <person name="Parrinello H."/>
            <person name="Poncet C."/>
            <person name="Belmonte E."/>
            <person name="Gautier V."/>
            <person name="Avarre J.-C."/>
            <person name="Dugue R."/>
            <person name="Gustiano R."/>
            <person name="Ha T.T.T."/>
            <person name="Campet M."/>
            <person name="Sriphairoj K."/>
            <person name="Ribolli J."/>
            <person name="de Almeida F.L."/>
            <person name="Desvignes T."/>
            <person name="Postlethwait J.H."/>
            <person name="Bucao C.F."/>
            <person name="Robinson-Rechavi M."/>
            <person name="Bobe J."/>
            <person name="Herpin A."/>
            <person name="Guiguen Y."/>
        </authorList>
    </citation>
    <scope>NUCLEOTIDE SEQUENCE [LARGE SCALE GENOMIC DNA]</scope>
    <source>
        <strain evidence="1">YG-Dec2019</strain>
    </source>
</reference>
<accession>A0ACC5X2E1</accession>
<gene>
    <name evidence="1" type="ORF">PGIGA_G00050530</name>
</gene>
<keyword evidence="2" id="KW-1185">Reference proteome</keyword>
<organism evidence="1 2">
    <name type="scientific">Pangasianodon gigas</name>
    <name type="common">Mekong giant catfish</name>
    <name type="synonym">Pangasius gigas</name>
    <dbReference type="NCBI Taxonomy" id="30993"/>
    <lineage>
        <taxon>Eukaryota</taxon>
        <taxon>Metazoa</taxon>
        <taxon>Chordata</taxon>
        <taxon>Craniata</taxon>
        <taxon>Vertebrata</taxon>
        <taxon>Euteleostomi</taxon>
        <taxon>Actinopterygii</taxon>
        <taxon>Neopterygii</taxon>
        <taxon>Teleostei</taxon>
        <taxon>Ostariophysi</taxon>
        <taxon>Siluriformes</taxon>
        <taxon>Pangasiidae</taxon>
        <taxon>Pangasianodon</taxon>
    </lineage>
</organism>
<dbReference type="EMBL" id="CM040466">
    <property type="protein sequence ID" value="MCI4385439.1"/>
    <property type="molecule type" value="Genomic_DNA"/>
</dbReference>
<dbReference type="Proteomes" id="UP000829447">
    <property type="component" value="Linkage Group LG13"/>
</dbReference>
<sequence length="745" mass="85362">MASTWHQSFMLCCLSLLTGAEILLGGINRSPTTPSVNQTPSSSGPTVLRHSTRSNERKITPTKPPARIFSTSAKPTEVRFGTEDLEEKIEPKLERWVWGKGEEDEPTKLECPPLGLESLRVKDAQLQASSYKRRGLGPHRGRLNIQSGIEDGDIYDGAWCALHEDKKQWLQVDTLRATRFTGVIIQGRSSIWSWNWVETFKVQFSNDSISWKPCMNGTQEAVFEGNQDTDTPVLAIFPGSVVARFIRINPQTWFKNGTICLRAEVLGCVLPDPNNIYEWQVEEKTQDKLDFRHHNYKEMRKLMRSVNEACPDITRIYSIGKSYMGLKLYVMEISDNPGKHELGEPEFRYVAGMHGNEVLGRELLLNLMQYICQEYKEGNQRIVHLVKETRIHLLPSMNPDGYEMAYKKGSELASWALGRYSYEGYDMNNNFANLNSVMWDAMELETDKSKLINHYIPIPKQYTSKDALVAPETRTVISWMQSIPFVLSANLHGGELVVTYPFDMARDWAPREHTPTPDDSFFRWLATVYASTNHAMSNLDRRPCHNKDFTRQNNIVNGANWHTVPGSMNDFSYLHTNCFEVTVELSCDKFPHASELPTEWENNRESLLVYMEQVHRGIKGVIKDKDTKAGIADAIVKVDDIDHHIRSASDGDYWRLLNPGDYEVTVMAEGYVPVTRSCRVEYEHYPTICDFQLSKTPKQRLREILAKGGKIPKELQLQLRQLRLRKPAANNQQRTAQRRVVRKPL</sequence>
<proteinExistence type="predicted"/>
<evidence type="ECO:0000313" key="1">
    <source>
        <dbReference type="EMBL" id="MCI4385439.1"/>
    </source>
</evidence>
<protein>
    <submittedName>
        <fullName evidence="1">Uncharacterized protein</fullName>
    </submittedName>
</protein>